<feature type="transmembrane region" description="Helical" evidence="6">
    <location>
        <begin position="159"/>
        <end position="182"/>
    </location>
</feature>
<evidence type="ECO:0000256" key="5">
    <source>
        <dbReference type="ARBA" id="ARBA00023136"/>
    </source>
</evidence>
<protein>
    <recommendedName>
        <fullName evidence="7">DUF2179 domain-containing protein</fullName>
    </recommendedName>
</protein>
<dbReference type="HOGENOM" id="CLU_063199_1_0_9"/>
<dbReference type="AlphaFoldDB" id="A0A0B5AUB2"/>
<evidence type="ECO:0000313" key="8">
    <source>
        <dbReference type="EMBL" id="AJD93661.1"/>
    </source>
</evidence>
<dbReference type="BioCyc" id="JESP1508404:G14D9-13667-MONOMER"/>
<dbReference type="Gene3D" id="3.30.70.120">
    <property type="match status" value="1"/>
</dbReference>
<dbReference type="PIRSF" id="PIRSF006483">
    <property type="entry name" value="Membrane_protein_YitT"/>
    <property type="match status" value="1"/>
</dbReference>
<dbReference type="CDD" id="cd16380">
    <property type="entry name" value="YitT_C"/>
    <property type="match status" value="1"/>
</dbReference>
<proteinExistence type="predicted"/>
<dbReference type="InterPro" id="IPR015867">
    <property type="entry name" value="N-reg_PII/ATP_PRibTrfase_C"/>
</dbReference>
<dbReference type="Proteomes" id="UP000031449">
    <property type="component" value="Plasmid unnamed"/>
</dbReference>
<keyword evidence="9" id="KW-1185">Reference proteome</keyword>
<feature type="transmembrane region" description="Helical" evidence="6">
    <location>
        <begin position="119"/>
        <end position="139"/>
    </location>
</feature>
<feature type="transmembrane region" description="Helical" evidence="6">
    <location>
        <begin position="21"/>
        <end position="43"/>
    </location>
</feature>
<sequence length="303" mass="33536">MKVQTNVPKQKMTAKDYVVTTLHYIVLTIASLFVATAVELFLAPNGLVDGGVTGLAIMGEEHFNIPLEVIFFGLNMPILIFTARLLGKKFFFRSLYSLLATLLFLAKYPIHVAVTDSDILIVLYGGIILGLGIGLVIRLGGAIDGVEMIAVWLQEKYKIGVSTTIFVGNLFVFGLSIFVFGLESAMLSVVVFYTVMKVIDSVEEGFHQHKSLMIISKKHEEITRALTEDMHLSITVLCGKGGYSGEEQVVLYSIVNKFLYSKARDIIMLIDEDAIIEASTVTETNGLGRHELKDRMMKKMKKA</sequence>
<feature type="transmembrane region" description="Helical" evidence="6">
    <location>
        <begin position="95"/>
        <end position="113"/>
    </location>
</feature>
<keyword evidence="5 6" id="KW-0472">Membrane</keyword>
<evidence type="ECO:0000313" key="9">
    <source>
        <dbReference type="Proteomes" id="UP000031449"/>
    </source>
</evidence>
<accession>A0A0B5AUB2</accession>
<dbReference type="InterPro" id="IPR019264">
    <property type="entry name" value="DUF2179"/>
</dbReference>
<feature type="transmembrane region" description="Helical" evidence="6">
    <location>
        <begin position="63"/>
        <end position="83"/>
    </location>
</feature>
<comment type="subcellular location">
    <subcellularLocation>
        <location evidence="1">Cell membrane</location>
        <topology evidence="1">Multi-pass membrane protein</topology>
    </subcellularLocation>
</comment>
<evidence type="ECO:0000256" key="6">
    <source>
        <dbReference type="SAM" id="Phobius"/>
    </source>
</evidence>
<dbReference type="Pfam" id="PF10035">
    <property type="entry name" value="DUF2179"/>
    <property type="match status" value="1"/>
</dbReference>
<keyword evidence="8" id="KW-0614">Plasmid</keyword>
<evidence type="ECO:0000256" key="3">
    <source>
        <dbReference type="ARBA" id="ARBA00022692"/>
    </source>
</evidence>
<evidence type="ECO:0000256" key="1">
    <source>
        <dbReference type="ARBA" id="ARBA00004651"/>
    </source>
</evidence>
<keyword evidence="3 6" id="KW-0812">Transmembrane</keyword>
<dbReference type="KEGG" id="jeo:JMA_43440"/>
<geneLocation type="plasmid" evidence="9"/>
<evidence type="ECO:0000256" key="2">
    <source>
        <dbReference type="ARBA" id="ARBA00022475"/>
    </source>
</evidence>
<feature type="domain" description="DUF2179" evidence="7">
    <location>
        <begin position="234"/>
        <end position="286"/>
    </location>
</feature>
<dbReference type="Pfam" id="PF02588">
    <property type="entry name" value="YitT_membrane"/>
    <property type="match status" value="1"/>
</dbReference>
<gene>
    <name evidence="8" type="ORF">JMA_43440</name>
</gene>
<dbReference type="InterPro" id="IPR051461">
    <property type="entry name" value="UPF0750_membrane"/>
</dbReference>
<keyword evidence="2" id="KW-1003">Cell membrane</keyword>
<evidence type="ECO:0000256" key="4">
    <source>
        <dbReference type="ARBA" id="ARBA00022989"/>
    </source>
</evidence>
<dbReference type="EMBL" id="CP009417">
    <property type="protein sequence ID" value="AJD93661.1"/>
    <property type="molecule type" value="Genomic_DNA"/>
</dbReference>
<evidence type="ECO:0000259" key="7">
    <source>
        <dbReference type="Pfam" id="PF10035"/>
    </source>
</evidence>
<dbReference type="PANTHER" id="PTHR33545:SF3">
    <property type="entry name" value="UPF0750 MEMBRANE PROTEIN YQFU"/>
    <property type="match status" value="1"/>
</dbReference>
<dbReference type="GO" id="GO:0005886">
    <property type="term" value="C:plasma membrane"/>
    <property type="evidence" value="ECO:0007669"/>
    <property type="project" value="UniProtKB-SubCell"/>
</dbReference>
<dbReference type="InterPro" id="IPR003740">
    <property type="entry name" value="YitT"/>
</dbReference>
<reference evidence="8 9" key="1">
    <citation type="submission" date="2014-08" db="EMBL/GenBank/DDBJ databases">
        <title>Complete genome of a marine bacteria Jeotgalibacillus malaysiensis.</title>
        <authorList>
            <person name="Yaakop A.S."/>
            <person name="Chan K.-G."/>
            <person name="Goh K.M."/>
        </authorList>
    </citation>
    <scope>NUCLEOTIDE SEQUENCE [LARGE SCALE GENOMIC DNA]</scope>
    <source>
        <strain evidence="8 9">D5</strain>
        <plasmid evidence="9">Plasmid</plasmid>
    </source>
</reference>
<organism evidence="8 9">
    <name type="scientific">Jeotgalibacillus malaysiensis</name>
    <dbReference type="NCBI Taxonomy" id="1508404"/>
    <lineage>
        <taxon>Bacteria</taxon>
        <taxon>Bacillati</taxon>
        <taxon>Bacillota</taxon>
        <taxon>Bacilli</taxon>
        <taxon>Bacillales</taxon>
        <taxon>Caryophanaceae</taxon>
        <taxon>Jeotgalibacillus</taxon>
    </lineage>
</organism>
<keyword evidence="4 6" id="KW-1133">Transmembrane helix</keyword>
<dbReference type="PANTHER" id="PTHR33545">
    <property type="entry name" value="UPF0750 MEMBRANE PROTEIN YITT-RELATED"/>
    <property type="match status" value="1"/>
</dbReference>
<name>A0A0B5AUB2_9BACL</name>